<dbReference type="NCBIfam" id="TIGR02727">
    <property type="entry name" value="MTHFS_bact"/>
    <property type="match status" value="1"/>
</dbReference>
<dbReference type="STRING" id="288705.RSal33209_1751"/>
<keyword evidence="5" id="KW-0460">Magnesium</keyword>
<keyword evidence="7" id="KW-1185">Reference proteome</keyword>
<keyword evidence="3 4" id="KW-0067">ATP-binding</keyword>
<keyword evidence="6" id="KW-0436">Ligase</keyword>
<protein>
    <recommendedName>
        <fullName evidence="5">5-formyltetrahydrofolate cyclo-ligase</fullName>
        <ecNumber evidence="5">6.3.3.2</ecNumber>
    </recommendedName>
</protein>
<feature type="binding site" evidence="4">
    <location>
        <position position="56"/>
    </location>
    <ligand>
        <name>substrate</name>
    </ligand>
</feature>
<dbReference type="PANTHER" id="PTHR23407:SF1">
    <property type="entry name" value="5-FORMYLTETRAHYDROFOLATE CYCLO-LIGASE"/>
    <property type="match status" value="1"/>
</dbReference>
<dbReference type="GO" id="GO:0035999">
    <property type="term" value="P:tetrahydrofolate interconversion"/>
    <property type="evidence" value="ECO:0007669"/>
    <property type="project" value="TreeGrafter"/>
</dbReference>
<dbReference type="HOGENOM" id="CLU_066245_1_0_11"/>
<dbReference type="Gene3D" id="3.40.50.10420">
    <property type="entry name" value="NagB/RpiA/CoA transferase-like"/>
    <property type="match status" value="1"/>
</dbReference>
<dbReference type="InterPro" id="IPR002698">
    <property type="entry name" value="FTHF_cligase"/>
</dbReference>
<feature type="binding site" evidence="4">
    <location>
        <position position="61"/>
    </location>
    <ligand>
        <name>substrate</name>
    </ligand>
</feature>
<dbReference type="InterPro" id="IPR024185">
    <property type="entry name" value="FTHF_cligase-like_sf"/>
</dbReference>
<evidence type="ECO:0000256" key="5">
    <source>
        <dbReference type="RuleBase" id="RU361279"/>
    </source>
</evidence>
<dbReference type="GO" id="GO:0009396">
    <property type="term" value="P:folic acid-containing compound biosynthetic process"/>
    <property type="evidence" value="ECO:0007669"/>
    <property type="project" value="TreeGrafter"/>
</dbReference>
<dbReference type="Pfam" id="PF01812">
    <property type="entry name" value="5-FTHF_cyc-lig"/>
    <property type="match status" value="1"/>
</dbReference>
<dbReference type="PANTHER" id="PTHR23407">
    <property type="entry name" value="ATPASE INHIBITOR/5-FORMYLTETRAHYDROFOLATE CYCLO-LIGASE"/>
    <property type="match status" value="1"/>
</dbReference>
<dbReference type="EMBL" id="CP000910">
    <property type="protein sequence ID" value="ABY23486.1"/>
    <property type="molecule type" value="Genomic_DNA"/>
</dbReference>
<dbReference type="GO" id="GO:0030272">
    <property type="term" value="F:5-formyltetrahydrofolate cyclo-ligase activity"/>
    <property type="evidence" value="ECO:0007669"/>
    <property type="project" value="UniProtKB-EC"/>
</dbReference>
<dbReference type="RefSeq" id="WP_012245158.1">
    <property type="nucleotide sequence ID" value="NC_010168.1"/>
</dbReference>
<feature type="binding site" evidence="4">
    <location>
        <begin position="140"/>
        <end position="148"/>
    </location>
    <ligand>
        <name>ATP</name>
        <dbReference type="ChEBI" id="CHEBI:30616"/>
    </ligand>
</feature>
<comment type="cofactor">
    <cofactor evidence="5">
        <name>Mg(2+)</name>
        <dbReference type="ChEBI" id="CHEBI:18420"/>
    </cofactor>
</comment>
<gene>
    <name evidence="6" type="ordered locus">RSal33209_1751</name>
</gene>
<dbReference type="AlphaFoldDB" id="A9WMY9"/>
<comment type="catalytic activity">
    <reaction evidence="5">
        <text>(6S)-5-formyl-5,6,7,8-tetrahydrofolate + ATP = (6R)-5,10-methenyltetrahydrofolate + ADP + phosphate</text>
        <dbReference type="Rhea" id="RHEA:10488"/>
        <dbReference type="ChEBI" id="CHEBI:30616"/>
        <dbReference type="ChEBI" id="CHEBI:43474"/>
        <dbReference type="ChEBI" id="CHEBI:57455"/>
        <dbReference type="ChEBI" id="CHEBI:57457"/>
        <dbReference type="ChEBI" id="CHEBI:456216"/>
        <dbReference type="EC" id="6.3.3.2"/>
    </reaction>
</comment>
<keyword evidence="5" id="KW-0479">Metal-binding</keyword>
<comment type="similarity">
    <text evidence="1 5">Belongs to the 5-formyltetrahydrofolate cyclo-ligase family.</text>
</comment>
<dbReference type="EC" id="6.3.3.2" evidence="5"/>
<evidence type="ECO:0000313" key="7">
    <source>
        <dbReference type="Proteomes" id="UP000002007"/>
    </source>
</evidence>
<dbReference type="PIRSF" id="PIRSF006806">
    <property type="entry name" value="FTHF_cligase"/>
    <property type="match status" value="1"/>
</dbReference>
<evidence type="ECO:0000256" key="4">
    <source>
        <dbReference type="PIRSR" id="PIRSR006806-1"/>
    </source>
</evidence>
<dbReference type="SUPFAM" id="SSF100950">
    <property type="entry name" value="NagB/RpiA/CoA transferase-like"/>
    <property type="match status" value="1"/>
</dbReference>
<keyword evidence="2 4" id="KW-0547">Nucleotide-binding</keyword>
<evidence type="ECO:0000256" key="2">
    <source>
        <dbReference type="ARBA" id="ARBA00022741"/>
    </source>
</evidence>
<sequence>MVDTSKAAQRDEFRLRRANLDSSAVLDAGSGLRNVGFQLIAELSLPYGQQSIAGYLPVQNEPSVLELLTGLHKAGHSVIVPICEADYQLSWTHWQPGIALQRSTRAWVKEPIGERLGISALSDVGLILVPALALDASGARLGQGGGYYDRFLAQLSETSFVPVRAGVVYAEEFRQAGAFVTEEFDQPVDYALTPEFFRQLEC</sequence>
<evidence type="ECO:0000256" key="3">
    <source>
        <dbReference type="ARBA" id="ARBA00022840"/>
    </source>
</evidence>
<name>A9WMY9_RENSM</name>
<dbReference type="eggNOG" id="COG0212">
    <property type="taxonomic scope" value="Bacteria"/>
</dbReference>
<organism evidence="6 7">
    <name type="scientific">Renibacterium salmoninarum (strain ATCC 33209 / DSM 20767 / JCM 11484 / NBRC 15589 / NCIMB 2235)</name>
    <dbReference type="NCBI Taxonomy" id="288705"/>
    <lineage>
        <taxon>Bacteria</taxon>
        <taxon>Bacillati</taxon>
        <taxon>Actinomycetota</taxon>
        <taxon>Actinomycetes</taxon>
        <taxon>Micrococcales</taxon>
        <taxon>Micrococcaceae</taxon>
        <taxon>Renibacterium</taxon>
    </lineage>
</organism>
<evidence type="ECO:0000313" key="6">
    <source>
        <dbReference type="EMBL" id="ABY23486.1"/>
    </source>
</evidence>
<dbReference type="Proteomes" id="UP000002007">
    <property type="component" value="Chromosome"/>
</dbReference>
<evidence type="ECO:0000256" key="1">
    <source>
        <dbReference type="ARBA" id="ARBA00010638"/>
    </source>
</evidence>
<dbReference type="SMR" id="A9WMY9"/>
<dbReference type="GO" id="GO:0005524">
    <property type="term" value="F:ATP binding"/>
    <property type="evidence" value="ECO:0007669"/>
    <property type="project" value="UniProtKB-KW"/>
</dbReference>
<dbReference type="InterPro" id="IPR037171">
    <property type="entry name" value="NagB/RpiA_transferase-like"/>
</dbReference>
<feature type="binding site" evidence="4">
    <location>
        <begin position="6"/>
        <end position="10"/>
    </location>
    <ligand>
        <name>ATP</name>
        <dbReference type="ChEBI" id="CHEBI:30616"/>
    </ligand>
</feature>
<dbReference type="KEGG" id="rsa:RSal33209_1751"/>
<proteinExistence type="inferred from homology"/>
<reference evidence="7" key="1">
    <citation type="journal article" date="2008" name="J. Bacteriol.">
        <title>Genome sequence of the fish pathogen Renibacterium salmoninarum suggests reductive evolution away from an environmental Arthrobacter ancestor.</title>
        <authorList>
            <person name="Wiens G.D."/>
            <person name="Rockey D.D."/>
            <person name="Wu Z."/>
            <person name="Chang J."/>
            <person name="Levy R."/>
            <person name="Crane S."/>
            <person name="Chen D.S."/>
            <person name="Capri G.R."/>
            <person name="Burnett J.R."/>
            <person name="Sudheesh P.S."/>
            <person name="Schipma M.J."/>
            <person name="Burd H."/>
            <person name="Bhattacharyya A."/>
            <person name="Rhodes L.D."/>
            <person name="Kaul R."/>
            <person name="Strom M.S."/>
        </authorList>
    </citation>
    <scope>NUCLEOTIDE SEQUENCE [LARGE SCALE GENOMIC DNA]</scope>
    <source>
        <strain evidence="7">ATCC 33209 / DSM 20767 / JCM 11484 / NBRC 15589 / NCIMB 2235</strain>
    </source>
</reference>
<accession>A9WMY9</accession>
<dbReference type="GO" id="GO:0046872">
    <property type="term" value="F:metal ion binding"/>
    <property type="evidence" value="ECO:0007669"/>
    <property type="project" value="UniProtKB-KW"/>
</dbReference>